<name>A0ABD3QDP2_9STRA</name>
<keyword evidence="3" id="KW-1185">Reference proteome</keyword>
<reference evidence="2 3" key="1">
    <citation type="submission" date="2024-10" db="EMBL/GenBank/DDBJ databases">
        <title>Updated reference genomes for cyclostephanoid diatoms.</title>
        <authorList>
            <person name="Roberts W.R."/>
            <person name="Alverson A.J."/>
        </authorList>
    </citation>
    <scope>NUCLEOTIDE SEQUENCE [LARGE SCALE GENOMIC DNA]</scope>
    <source>
        <strain evidence="2 3">AJA276-08</strain>
    </source>
</reference>
<gene>
    <name evidence="2" type="ORF">ACHAW5_007420</name>
</gene>
<organism evidence="2 3">
    <name type="scientific">Stephanodiscus triporus</name>
    <dbReference type="NCBI Taxonomy" id="2934178"/>
    <lineage>
        <taxon>Eukaryota</taxon>
        <taxon>Sar</taxon>
        <taxon>Stramenopiles</taxon>
        <taxon>Ochrophyta</taxon>
        <taxon>Bacillariophyta</taxon>
        <taxon>Coscinodiscophyceae</taxon>
        <taxon>Thalassiosirophycidae</taxon>
        <taxon>Stephanodiscales</taxon>
        <taxon>Stephanodiscaceae</taxon>
        <taxon>Stephanodiscus</taxon>
    </lineage>
</organism>
<dbReference type="AlphaFoldDB" id="A0ABD3QDP2"/>
<comment type="caution">
    <text evidence="2">The sequence shown here is derived from an EMBL/GenBank/DDBJ whole genome shotgun (WGS) entry which is preliminary data.</text>
</comment>
<evidence type="ECO:0000313" key="2">
    <source>
        <dbReference type="EMBL" id="KAL3798468.1"/>
    </source>
</evidence>
<dbReference type="EMBL" id="JALLAZ020000297">
    <property type="protein sequence ID" value="KAL3798468.1"/>
    <property type="molecule type" value="Genomic_DNA"/>
</dbReference>
<dbReference type="Proteomes" id="UP001530315">
    <property type="component" value="Unassembled WGS sequence"/>
</dbReference>
<feature type="compositionally biased region" description="Basic and acidic residues" evidence="1">
    <location>
        <begin position="90"/>
        <end position="102"/>
    </location>
</feature>
<feature type="region of interest" description="Disordered" evidence="1">
    <location>
        <begin position="81"/>
        <end position="102"/>
    </location>
</feature>
<evidence type="ECO:0000313" key="3">
    <source>
        <dbReference type="Proteomes" id="UP001530315"/>
    </source>
</evidence>
<accession>A0ABD3QDP2</accession>
<sequence>MTLISSSHTLTWRHQRRSLGRLSSSAEAWASGLNSTGGAVNPDKSRWILSSYEWLNGVWGYGQQPEAGLIPLSRTVSRPISNGQVTTAEKSSDDGNDSKHVEENVTQKAAGWINRMRNAHLPARMGWIAYRFKLWASIRYGIATLALP</sequence>
<proteinExistence type="predicted"/>
<evidence type="ECO:0000256" key="1">
    <source>
        <dbReference type="SAM" id="MobiDB-lite"/>
    </source>
</evidence>
<protein>
    <submittedName>
        <fullName evidence="2">Uncharacterized protein</fullName>
    </submittedName>
</protein>